<accession>A0A5B7K1L1</accession>
<dbReference type="Proteomes" id="UP000324222">
    <property type="component" value="Unassembled WGS sequence"/>
</dbReference>
<protein>
    <submittedName>
        <fullName evidence="2">Uncharacterized protein</fullName>
    </submittedName>
</protein>
<feature type="region of interest" description="Disordered" evidence="1">
    <location>
        <begin position="1"/>
        <end position="132"/>
    </location>
</feature>
<proteinExistence type="predicted"/>
<evidence type="ECO:0000313" key="2">
    <source>
        <dbReference type="EMBL" id="MPC98504.1"/>
    </source>
</evidence>
<feature type="compositionally biased region" description="Acidic residues" evidence="1">
    <location>
        <begin position="44"/>
        <end position="54"/>
    </location>
</feature>
<sequence length="132" mass="14195">MTKRHRGSAQLSLSSLRDRSTRVAPVVSVQSPVTPSVSDRASCDEDGLCMETSDDIVTAVPREPTLSVHPDPRLPMAGRSDDDSHHSPVGRKTAIQRPGTSQLPVSSRRLIISSQVSHGQPIQKARPSTAPK</sequence>
<comment type="caution">
    <text evidence="2">The sequence shown here is derived from an EMBL/GenBank/DDBJ whole genome shotgun (WGS) entry which is preliminary data.</text>
</comment>
<keyword evidence="3" id="KW-1185">Reference proteome</keyword>
<evidence type="ECO:0000256" key="1">
    <source>
        <dbReference type="SAM" id="MobiDB-lite"/>
    </source>
</evidence>
<gene>
    <name evidence="2" type="ORF">E2C01_093877</name>
</gene>
<evidence type="ECO:0000313" key="3">
    <source>
        <dbReference type="Proteomes" id="UP000324222"/>
    </source>
</evidence>
<name>A0A5B7K1L1_PORTR</name>
<dbReference type="AlphaFoldDB" id="A0A5B7K1L1"/>
<dbReference type="EMBL" id="VSRR010114354">
    <property type="protein sequence ID" value="MPC98504.1"/>
    <property type="molecule type" value="Genomic_DNA"/>
</dbReference>
<organism evidence="2 3">
    <name type="scientific">Portunus trituberculatus</name>
    <name type="common">Swimming crab</name>
    <name type="synonym">Neptunus trituberculatus</name>
    <dbReference type="NCBI Taxonomy" id="210409"/>
    <lineage>
        <taxon>Eukaryota</taxon>
        <taxon>Metazoa</taxon>
        <taxon>Ecdysozoa</taxon>
        <taxon>Arthropoda</taxon>
        <taxon>Crustacea</taxon>
        <taxon>Multicrustacea</taxon>
        <taxon>Malacostraca</taxon>
        <taxon>Eumalacostraca</taxon>
        <taxon>Eucarida</taxon>
        <taxon>Decapoda</taxon>
        <taxon>Pleocyemata</taxon>
        <taxon>Brachyura</taxon>
        <taxon>Eubrachyura</taxon>
        <taxon>Portunoidea</taxon>
        <taxon>Portunidae</taxon>
        <taxon>Portuninae</taxon>
        <taxon>Portunus</taxon>
    </lineage>
</organism>
<reference evidence="2 3" key="1">
    <citation type="submission" date="2019-05" db="EMBL/GenBank/DDBJ databases">
        <title>Another draft genome of Portunus trituberculatus and its Hox gene families provides insights of decapod evolution.</title>
        <authorList>
            <person name="Jeong J.-H."/>
            <person name="Song I."/>
            <person name="Kim S."/>
            <person name="Choi T."/>
            <person name="Kim D."/>
            <person name="Ryu S."/>
            <person name="Kim W."/>
        </authorList>
    </citation>
    <scope>NUCLEOTIDE SEQUENCE [LARGE SCALE GENOMIC DNA]</scope>
    <source>
        <tissue evidence="2">Muscle</tissue>
    </source>
</reference>
<feature type="compositionally biased region" description="Low complexity" evidence="1">
    <location>
        <begin position="23"/>
        <end position="38"/>
    </location>
</feature>